<keyword evidence="1" id="KW-0812">Transmembrane</keyword>
<accession>A0A915ZWW1</accession>
<dbReference type="VEuPathDB" id="FungiDB:RhiirFUN_002675"/>
<evidence type="ECO:0000313" key="3">
    <source>
        <dbReference type="Proteomes" id="UP000684084"/>
    </source>
</evidence>
<reference evidence="2" key="1">
    <citation type="submission" date="2020-05" db="EMBL/GenBank/DDBJ databases">
        <authorList>
            <person name="Rincon C."/>
            <person name="Sanders R I."/>
            <person name="Robbins C."/>
            <person name="Chaturvedi A."/>
        </authorList>
    </citation>
    <scope>NUCLEOTIDE SEQUENCE</scope>
    <source>
        <strain evidence="2">CHB12</strain>
    </source>
</reference>
<dbReference type="Proteomes" id="UP000684084">
    <property type="component" value="Unassembled WGS sequence"/>
</dbReference>
<evidence type="ECO:0000313" key="2">
    <source>
        <dbReference type="EMBL" id="CAB5393419.1"/>
    </source>
</evidence>
<keyword evidence="1" id="KW-1133">Transmembrane helix</keyword>
<gene>
    <name evidence="2" type="ORF">CHRIB12_LOCUS22849</name>
</gene>
<keyword evidence="1" id="KW-0472">Membrane</keyword>
<name>A0A915ZWW1_9GLOM</name>
<evidence type="ECO:0000256" key="1">
    <source>
        <dbReference type="SAM" id="Phobius"/>
    </source>
</evidence>
<proteinExistence type="predicted"/>
<protein>
    <submittedName>
        <fullName evidence="2">Uncharacterized protein</fullName>
    </submittedName>
</protein>
<dbReference type="VEuPathDB" id="FungiDB:RhiirFUN_002676"/>
<feature type="transmembrane region" description="Helical" evidence="1">
    <location>
        <begin position="12"/>
        <end position="29"/>
    </location>
</feature>
<dbReference type="AlphaFoldDB" id="A0A915ZWW1"/>
<dbReference type="VEuPathDB" id="FungiDB:RhiirFUN_002674"/>
<sequence length="789" mass="93640">MVFYQISLNKLLRFIGTIIISILIIYSFFNDINNFNNRISKIEVISLPGNQKKIDVGYGDDYWILTENNELYHKSMMLQKFVYKRSDVLDFAVGLDGTVAYIDINNEVYVRSMNADWWYKIADGSYAHQTISICDYKTIFTTNDNFDFIKGVYDYKIDDKLDMYNWEYVDYYYTYYQVSCAFWDHSIWIRGSEEYAYLYKDNYTHIPRTEVELKQVKALSEQYAIGVDYSNNLWELTMGTWTWIRNNVKSATINYNGNIFYIDNTNIIVCFKRPPDRKQTTIDVNSFNKEVNLPFPNNTGIMKIDVGQGEDFWILTENYKLYHWNAIKRKFIRKAKDYEPIYDFSVGSDGTVIISDYYHDINIRSYIDSWNIIYGHYDNRNISICDLNKIFTTNNYMLFVGGYYKDIYFWDELDRNDYYQISCAFHDKSLWFIGYGHYIYLYVNKYRKIIRSEVPFKQIKALSEQHAIGIDYDYILWEYINGTWTWIRNNVRTASINYNEYRKDHHTEQDKSCIGVVKRLPPDPNKLHSCYIHPFTEHIKAFIIILNIYDVNSFNKTQNFPFPDTTGIMKIDVGQGEDLWILTENYELYHWDGIERKFIRKAKDYGPIYDFSVGPDGLAVIVSRSPINNNVFIRSDIDSWEWIYGSDVRVPIISISNCDYNKIFTIEDRKLIVCNYDNAYSCDTLKYGIYNQISCAFNDKSLWFIGSGHYIYLYINKYIEIIRSEVPFKQIKALSEQHVIGIDYDSTLWEYINGTWTGISNNVKSASINYNDDIFYVDNDNIIYKISKN</sequence>
<dbReference type="OrthoDB" id="2387937at2759"/>
<organism evidence="2 3">
    <name type="scientific">Rhizophagus irregularis</name>
    <dbReference type="NCBI Taxonomy" id="588596"/>
    <lineage>
        <taxon>Eukaryota</taxon>
        <taxon>Fungi</taxon>
        <taxon>Fungi incertae sedis</taxon>
        <taxon>Mucoromycota</taxon>
        <taxon>Glomeromycotina</taxon>
        <taxon>Glomeromycetes</taxon>
        <taxon>Glomerales</taxon>
        <taxon>Glomeraceae</taxon>
        <taxon>Rhizophagus</taxon>
    </lineage>
</organism>
<comment type="caution">
    <text evidence="2">The sequence shown here is derived from an EMBL/GenBank/DDBJ whole genome shotgun (WGS) entry which is preliminary data.</text>
</comment>
<dbReference type="EMBL" id="CAGKOT010000082">
    <property type="protein sequence ID" value="CAB5393419.1"/>
    <property type="molecule type" value="Genomic_DNA"/>
</dbReference>